<comment type="caution">
    <text evidence="3">The sequence shown here is derived from an EMBL/GenBank/DDBJ whole genome shotgun (WGS) entry which is preliminary data.</text>
</comment>
<accession>A0A073IWH4</accession>
<keyword evidence="5" id="KW-1185">Reference proteome</keyword>
<dbReference type="InterPro" id="IPR006442">
    <property type="entry name" value="Antitoxin_Phd/YefM"/>
</dbReference>
<protein>
    <recommendedName>
        <fullName evidence="2">Antitoxin</fullName>
    </recommendedName>
</protein>
<evidence type="ECO:0000256" key="2">
    <source>
        <dbReference type="RuleBase" id="RU362080"/>
    </source>
</evidence>
<evidence type="ECO:0000313" key="3">
    <source>
        <dbReference type="EMBL" id="KEJ94099.1"/>
    </source>
</evidence>
<dbReference type="EMBL" id="JAFBWN010000056">
    <property type="protein sequence ID" value="MBM2357711.1"/>
    <property type="molecule type" value="Genomic_DNA"/>
</dbReference>
<dbReference type="Proteomes" id="UP000027746">
    <property type="component" value="Unassembled WGS sequence"/>
</dbReference>
<proteinExistence type="inferred from homology"/>
<dbReference type="InterPro" id="IPR036165">
    <property type="entry name" value="YefM-like_sf"/>
</dbReference>
<dbReference type="AlphaFoldDB" id="A0A073IWH4"/>
<comment type="function">
    <text evidence="2">Antitoxin component of a type II toxin-antitoxin (TA) system.</text>
</comment>
<dbReference type="Pfam" id="PF02604">
    <property type="entry name" value="PhdYeFM_antitox"/>
    <property type="match status" value="1"/>
</dbReference>
<name>A0A073IWH4_9RHOB</name>
<evidence type="ECO:0000313" key="5">
    <source>
        <dbReference type="Proteomes" id="UP000027746"/>
    </source>
</evidence>
<organism evidence="3 5">
    <name type="scientific">Pseudosulfitobacter pseudonitzschiae</name>
    <dbReference type="NCBI Taxonomy" id="1402135"/>
    <lineage>
        <taxon>Bacteria</taxon>
        <taxon>Pseudomonadati</taxon>
        <taxon>Pseudomonadota</taxon>
        <taxon>Alphaproteobacteria</taxon>
        <taxon>Rhodobacterales</taxon>
        <taxon>Roseobacteraceae</taxon>
        <taxon>Pseudosulfitobacter</taxon>
    </lineage>
</organism>
<dbReference type="RefSeq" id="WP_037930905.1">
    <property type="nucleotide sequence ID" value="NZ_CP054604.1"/>
</dbReference>
<evidence type="ECO:0000256" key="1">
    <source>
        <dbReference type="ARBA" id="ARBA00009981"/>
    </source>
</evidence>
<dbReference type="Proteomes" id="UP000809337">
    <property type="component" value="Unassembled WGS sequence"/>
</dbReference>
<dbReference type="SUPFAM" id="SSF143120">
    <property type="entry name" value="YefM-like"/>
    <property type="match status" value="1"/>
</dbReference>
<dbReference type="Gene3D" id="3.40.1620.10">
    <property type="entry name" value="YefM-like domain"/>
    <property type="match status" value="1"/>
</dbReference>
<dbReference type="EMBL" id="JAMD01000019">
    <property type="protein sequence ID" value="KEJ94099.1"/>
    <property type="molecule type" value="Genomic_DNA"/>
</dbReference>
<dbReference type="GeneID" id="68872246"/>
<sequence>METLIMNELPEFKAADLTRHTSDLFDAAIRSPIAITKHRKPKFVLMSMDQYQHLTRGATQQAHMVDEMPEDLKALMIEGLERDLTQADD</sequence>
<reference evidence="3 5" key="1">
    <citation type="submission" date="2014-01" db="EMBL/GenBank/DDBJ databases">
        <title>Sulfitobacter sp. H3 (MCCC 1A00686) Genome Sequencing.</title>
        <authorList>
            <person name="Lai Q."/>
            <person name="Hong Z."/>
        </authorList>
    </citation>
    <scope>NUCLEOTIDE SEQUENCE [LARGE SCALE GENOMIC DNA]</scope>
    <source>
        <strain evidence="3 5">H3</strain>
    </source>
</reference>
<comment type="similarity">
    <text evidence="1 2">Belongs to the phD/YefM antitoxin family.</text>
</comment>
<gene>
    <name evidence="4" type="ORF">JQX14_24535</name>
    <name evidence="3" type="ORF">SUH3_08740</name>
</gene>
<reference evidence="4" key="2">
    <citation type="submission" date="2021-01" db="EMBL/GenBank/DDBJ databases">
        <title>Diatom-associated Roseobacters Show Island Model of Population Structure.</title>
        <authorList>
            <person name="Qu L."/>
            <person name="Feng X."/>
            <person name="Chen Y."/>
            <person name="Li L."/>
            <person name="Wang X."/>
            <person name="Hu Z."/>
            <person name="Wang H."/>
            <person name="Luo H."/>
        </authorList>
    </citation>
    <scope>NUCLEOTIDE SEQUENCE</scope>
    <source>
        <strain evidence="4">SM26-45</strain>
    </source>
</reference>
<dbReference type="NCBIfam" id="TIGR01552">
    <property type="entry name" value="phd_fam"/>
    <property type="match status" value="1"/>
</dbReference>
<evidence type="ECO:0000313" key="4">
    <source>
        <dbReference type="EMBL" id="MBM2357711.1"/>
    </source>
</evidence>
<dbReference type="OrthoDB" id="165038at2"/>